<organism evidence="4 5">
    <name type="scientific">Vicia faba</name>
    <name type="common">Broad bean</name>
    <name type="synonym">Faba vulgaris</name>
    <dbReference type="NCBI Taxonomy" id="3906"/>
    <lineage>
        <taxon>Eukaryota</taxon>
        <taxon>Viridiplantae</taxon>
        <taxon>Streptophyta</taxon>
        <taxon>Embryophyta</taxon>
        <taxon>Tracheophyta</taxon>
        <taxon>Spermatophyta</taxon>
        <taxon>Magnoliopsida</taxon>
        <taxon>eudicotyledons</taxon>
        <taxon>Gunneridae</taxon>
        <taxon>Pentapetalae</taxon>
        <taxon>rosids</taxon>
        <taxon>fabids</taxon>
        <taxon>Fabales</taxon>
        <taxon>Fabaceae</taxon>
        <taxon>Papilionoideae</taxon>
        <taxon>50 kb inversion clade</taxon>
        <taxon>NPAAA clade</taxon>
        <taxon>Hologalegina</taxon>
        <taxon>IRL clade</taxon>
        <taxon>Fabeae</taxon>
        <taxon>Vicia</taxon>
    </lineage>
</organism>
<reference evidence="4 5" key="1">
    <citation type="submission" date="2023-01" db="EMBL/GenBank/DDBJ databases">
        <authorList>
            <person name="Kreplak J."/>
        </authorList>
    </citation>
    <scope>NUCLEOTIDE SEQUENCE [LARGE SCALE GENOMIC DNA]</scope>
</reference>
<evidence type="ECO:0000256" key="2">
    <source>
        <dbReference type="ARBA" id="ARBA00022448"/>
    </source>
</evidence>
<evidence type="ECO:0000256" key="3">
    <source>
        <dbReference type="ARBA" id="ARBA00022927"/>
    </source>
</evidence>
<dbReference type="InterPro" id="IPR011989">
    <property type="entry name" value="ARM-like"/>
</dbReference>
<evidence type="ECO:0000256" key="1">
    <source>
        <dbReference type="ARBA" id="ARBA00010394"/>
    </source>
</evidence>
<proteinExistence type="inferred from homology"/>
<protein>
    <submittedName>
        <fullName evidence="4">Uncharacterized protein</fullName>
    </submittedName>
</protein>
<dbReference type="PANTHER" id="PTHR23316">
    <property type="entry name" value="IMPORTIN ALPHA"/>
    <property type="match status" value="1"/>
</dbReference>
<keyword evidence="3" id="KW-0653">Protein transport</keyword>
<dbReference type="EMBL" id="OX451736">
    <property type="protein sequence ID" value="CAI8587612.1"/>
    <property type="molecule type" value="Genomic_DNA"/>
</dbReference>
<evidence type="ECO:0000313" key="4">
    <source>
        <dbReference type="EMBL" id="CAI8587612.1"/>
    </source>
</evidence>
<dbReference type="SUPFAM" id="SSF48371">
    <property type="entry name" value="ARM repeat"/>
    <property type="match status" value="1"/>
</dbReference>
<dbReference type="AlphaFoldDB" id="A0AAV0YUA9"/>
<sequence>MRLHGQFILSVVEALNKQGDMLRKKSTANIYAETIKNDQIFGLRRLWSLKDHNNEEATSVKRHCSLFGDFFVENRCEAPTAATWARGNIAGGLSKHTEVFVENGVVPLLVRLLSRWIIGNLVGGTTCLLQTVIDEGLSLFDLMKNKFDIRYEAAWAVYSVSCGSFKQIRYLLHIEVIECVKGLCNLLSFTSDPKLLDVCLNGLNNFLIQGNMLRKKSTANVYAKTIKND</sequence>
<comment type="similarity">
    <text evidence="1">Belongs to the importin alpha family.</text>
</comment>
<dbReference type="Gene3D" id="1.25.10.10">
    <property type="entry name" value="Leucine-rich Repeat Variant"/>
    <property type="match status" value="1"/>
</dbReference>
<dbReference type="Proteomes" id="UP001157006">
    <property type="component" value="Chromosome 1L"/>
</dbReference>
<keyword evidence="5" id="KW-1185">Reference proteome</keyword>
<dbReference type="GO" id="GO:0015031">
    <property type="term" value="P:protein transport"/>
    <property type="evidence" value="ECO:0007669"/>
    <property type="project" value="UniProtKB-KW"/>
</dbReference>
<accession>A0AAV0YUA9</accession>
<dbReference type="InterPro" id="IPR016024">
    <property type="entry name" value="ARM-type_fold"/>
</dbReference>
<gene>
    <name evidence="4" type="ORF">VFH_I307920</name>
</gene>
<name>A0AAV0YUA9_VICFA</name>
<keyword evidence="2" id="KW-0813">Transport</keyword>
<evidence type="ECO:0000313" key="5">
    <source>
        <dbReference type="Proteomes" id="UP001157006"/>
    </source>
</evidence>